<feature type="region of interest" description="Disordered" evidence="1">
    <location>
        <begin position="1"/>
        <end position="44"/>
    </location>
</feature>
<feature type="compositionally biased region" description="Basic and acidic residues" evidence="1">
    <location>
        <begin position="1"/>
        <end position="19"/>
    </location>
</feature>
<dbReference type="Pfam" id="PF11209">
    <property type="entry name" value="LmeA"/>
    <property type="match status" value="1"/>
</dbReference>
<protein>
    <recommendedName>
        <fullName evidence="5">DUF2993 domain-containing protein</fullName>
    </recommendedName>
</protein>
<dbReference type="eggNOG" id="ENOG5032ZJ9">
    <property type="taxonomic scope" value="Bacteria"/>
</dbReference>
<dbReference type="InterPro" id="IPR021373">
    <property type="entry name" value="DUF2993"/>
</dbReference>
<reference evidence="3 4" key="1">
    <citation type="journal article" date="2014" name="Genome Announc.">
        <title>Draft Genome Sequence of Propane- and Butane-Oxidizing Actinobacterium Rhodococcus ruber IEGM 231.</title>
        <authorList>
            <person name="Ivshina I.B."/>
            <person name="Kuyukina M.S."/>
            <person name="Krivoruchko A.V."/>
            <person name="Barbe V."/>
            <person name="Fischer C."/>
        </authorList>
    </citation>
    <scope>NUCLEOTIDE SEQUENCE [LARGE SCALE GENOMIC DNA]</scope>
</reference>
<evidence type="ECO:0000313" key="4">
    <source>
        <dbReference type="Proteomes" id="UP000042997"/>
    </source>
</evidence>
<sequence length="494" mass="52153">MGLRRPRADSAGREQRELDAVGDGRGLIDDRGVQLRRGDPSDGDGVADELVEHLLGDSARRQVDGGPRGGRDAEAPHLLAVLLAQLPVVQGEPVARHRPLVGRRQVQEAGLQVAHAVQVRRALVGDHRGALVPGAPLREFVELRVRAVTEPEQIRLDPDPVPGRDPADEVDRGDAVGHGLPRGEEARLGERGVSQGLVRIHPAGGVVFRFRPARHAATVPNNCGTPHTFRSRRRIFTDLPQSSSGESGTMTNRKRVPFATIGIVLAVALVAVLVGAEVYVRNRATNCLAQSFESELGTNVDVDLGWKPVLLSLVDKQVSSVTLDSDDTAFGPAQEMQVHAVVRDVDLRESAAGAGTIGSSSAEVMWPSSGILATVQTLPLGSLITDVTPDAAAGTLRFTVGGAGLAELTVRPEARNGTIAIETVDASLFGIGLPTALVDGIVQILTESLQQYPLDMQATSVSVTDSGIAVTLEGGAYTMPEPPAGQQSQNQLDC</sequence>
<accession>A0A098BJF7</accession>
<evidence type="ECO:0000313" key="3">
    <source>
        <dbReference type="EMBL" id="CDZ87821.1"/>
    </source>
</evidence>
<feature type="region of interest" description="Disordered" evidence="1">
    <location>
        <begin position="155"/>
        <end position="183"/>
    </location>
</feature>
<feature type="compositionally biased region" description="Basic and acidic residues" evidence="1">
    <location>
        <begin position="26"/>
        <end position="40"/>
    </location>
</feature>
<evidence type="ECO:0000256" key="1">
    <source>
        <dbReference type="SAM" id="MobiDB-lite"/>
    </source>
</evidence>
<dbReference type="Proteomes" id="UP000042997">
    <property type="component" value="Unassembled WGS sequence"/>
</dbReference>
<proteinExistence type="predicted"/>
<gene>
    <name evidence="3" type="ORF">RHRU231_350038</name>
</gene>
<name>A0A098BJF7_9NOCA</name>
<keyword evidence="2" id="KW-0472">Membrane</keyword>
<feature type="transmembrane region" description="Helical" evidence="2">
    <location>
        <begin position="258"/>
        <end position="280"/>
    </location>
</feature>
<evidence type="ECO:0008006" key="5">
    <source>
        <dbReference type="Google" id="ProtNLM"/>
    </source>
</evidence>
<feature type="compositionally biased region" description="Basic and acidic residues" evidence="1">
    <location>
        <begin position="165"/>
        <end position="183"/>
    </location>
</feature>
<organism evidence="3 4">
    <name type="scientific">Rhodococcus ruber</name>
    <dbReference type="NCBI Taxonomy" id="1830"/>
    <lineage>
        <taxon>Bacteria</taxon>
        <taxon>Bacillati</taxon>
        <taxon>Actinomycetota</taxon>
        <taxon>Actinomycetes</taxon>
        <taxon>Mycobacteriales</taxon>
        <taxon>Nocardiaceae</taxon>
        <taxon>Rhodococcus</taxon>
    </lineage>
</organism>
<evidence type="ECO:0000256" key="2">
    <source>
        <dbReference type="SAM" id="Phobius"/>
    </source>
</evidence>
<dbReference type="EMBL" id="CCSD01000045">
    <property type="protein sequence ID" value="CDZ87821.1"/>
    <property type="molecule type" value="Genomic_DNA"/>
</dbReference>
<keyword evidence="2" id="KW-1133">Transmembrane helix</keyword>
<dbReference type="AlphaFoldDB" id="A0A098BJF7"/>
<keyword evidence="2" id="KW-0812">Transmembrane</keyword>